<sequence length="86" mass="9223">MPTAQVNSEAGIAYFECVAQLSAPRVVEERPLGGFLLASVWSPRLLDTQPTALGSDAFPVRLLPRLGISSVRPDSGPVTGGWVCRW</sequence>
<evidence type="ECO:0000313" key="2">
    <source>
        <dbReference type="Proteomes" id="UP000601435"/>
    </source>
</evidence>
<evidence type="ECO:0000313" key="1">
    <source>
        <dbReference type="EMBL" id="CAE7654402.1"/>
    </source>
</evidence>
<protein>
    <submittedName>
        <fullName evidence="1">Uncharacterized protein</fullName>
    </submittedName>
</protein>
<name>A0A812VVB9_9DINO</name>
<dbReference type="OrthoDB" id="425703at2759"/>
<comment type="caution">
    <text evidence="1">The sequence shown here is derived from an EMBL/GenBank/DDBJ whole genome shotgun (WGS) entry which is preliminary data.</text>
</comment>
<dbReference type="Proteomes" id="UP000601435">
    <property type="component" value="Unassembled WGS sequence"/>
</dbReference>
<dbReference type="AlphaFoldDB" id="A0A812VVB9"/>
<keyword evidence="2" id="KW-1185">Reference proteome</keyword>
<gene>
    <name evidence="1" type="ORF">SNEC2469_LOCUS18512</name>
</gene>
<accession>A0A812VVB9</accession>
<proteinExistence type="predicted"/>
<dbReference type="EMBL" id="CAJNJA010031220">
    <property type="protein sequence ID" value="CAE7654402.1"/>
    <property type="molecule type" value="Genomic_DNA"/>
</dbReference>
<reference evidence="1" key="1">
    <citation type="submission" date="2021-02" db="EMBL/GenBank/DDBJ databases">
        <authorList>
            <person name="Dougan E. K."/>
            <person name="Rhodes N."/>
            <person name="Thang M."/>
            <person name="Chan C."/>
        </authorList>
    </citation>
    <scope>NUCLEOTIDE SEQUENCE</scope>
</reference>
<organism evidence="1 2">
    <name type="scientific">Symbiodinium necroappetens</name>
    <dbReference type="NCBI Taxonomy" id="1628268"/>
    <lineage>
        <taxon>Eukaryota</taxon>
        <taxon>Sar</taxon>
        <taxon>Alveolata</taxon>
        <taxon>Dinophyceae</taxon>
        <taxon>Suessiales</taxon>
        <taxon>Symbiodiniaceae</taxon>
        <taxon>Symbiodinium</taxon>
    </lineage>
</organism>